<dbReference type="PANTHER" id="PTHR36578">
    <property type="entry name" value="CHROMOSOME 15, WHOLE GENOME SHOTGUN SEQUENCE"/>
    <property type="match status" value="1"/>
</dbReference>
<evidence type="ECO:0000256" key="1">
    <source>
        <dbReference type="SAM" id="SignalP"/>
    </source>
</evidence>
<organism evidence="2 3">
    <name type="scientific">Coleophoma cylindrospora</name>
    <dbReference type="NCBI Taxonomy" id="1849047"/>
    <lineage>
        <taxon>Eukaryota</taxon>
        <taxon>Fungi</taxon>
        <taxon>Dikarya</taxon>
        <taxon>Ascomycota</taxon>
        <taxon>Pezizomycotina</taxon>
        <taxon>Leotiomycetes</taxon>
        <taxon>Helotiales</taxon>
        <taxon>Dermateaceae</taxon>
        <taxon>Coleophoma</taxon>
    </lineage>
</organism>
<feature type="chain" id="PRO_5017578031" description="CBM-cenC domain-containing protein" evidence="1">
    <location>
        <begin position="17"/>
        <end position="662"/>
    </location>
</feature>
<proteinExistence type="predicted"/>
<protein>
    <recommendedName>
        <fullName evidence="4">CBM-cenC domain-containing protein</fullName>
    </recommendedName>
</protein>
<reference evidence="2 3" key="1">
    <citation type="journal article" date="2018" name="IMA Fungus">
        <title>IMA Genome-F 9: Draft genome sequence of Annulohypoxylon stygium, Aspergillus mulundensis, Berkeleyomyces basicola (syn. Thielaviopsis basicola), Ceratocystis smalleyi, two Cercospora beticola strains, Coleophoma cylindrospora, Fusarium fracticaudum, Phialophora cf. hyalina, and Morchella septimelata.</title>
        <authorList>
            <person name="Wingfield B.D."/>
            <person name="Bills G.F."/>
            <person name="Dong Y."/>
            <person name="Huang W."/>
            <person name="Nel W.J."/>
            <person name="Swalarsk-Parry B.S."/>
            <person name="Vaghefi N."/>
            <person name="Wilken P.M."/>
            <person name="An Z."/>
            <person name="de Beer Z.W."/>
            <person name="De Vos L."/>
            <person name="Chen L."/>
            <person name="Duong T.A."/>
            <person name="Gao Y."/>
            <person name="Hammerbacher A."/>
            <person name="Kikkert J.R."/>
            <person name="Li Y."/>
            <person name="Li H."/>
            <person name="Li K."/>
            <person name="Li Q."/>
            <person name="Liu X."/>
            <person name="Ma X."/>
            <person name="Naidoo K."/>
            <person name="Pethybridge S.J."/>
            <person name="Sun J."/>
            <person name="Steenkamp E.T."/>
            <person name="van der Nest M.A."/>
            <person name="van Wyk S."/>
            <person name="Wingfield M.J."/>
            <person name="Xiong C."/>
            <person name="Yue Q."/>
            <person name="Zhang X."/>
        </authorList>
    </citation>
    <scope>NUCLEOTIDE SEQUENCE [LARGE SCALE GENOMIC DNA]</scope>
    <source>
        <strain evidence="2 3">BP6252</strain>
    </source>
</reference>
<name>A0A3D8QLB1_9HELO</name>
<sequence length="662" mass="69081">MFKTFAIAALAAVASAQELDWDVVLAAAPVANVTIPVVYVTTPGVTATASTISYAQSTATAAVYSSIIAAQPAEESSAASSSAALEKRAISSTSTTSCIAQPTGYGPVPSPDSASAFLAYEPFASSASAAATPLGYVNTFTNLQASNNAYGYLGYTTLTSYDSQICAAKCSKINGCQAFNLYFERDPSVNPQASCPDPSSTTQIKCVFWSGPVDTDNAKNAGQYRNNFQVVIAGSNGYVNTSIAEPAGYSEATYLGSSSINAPLDCAGADTYLQSTMFTTGQFDAGLCAAACSAQNSYAYDHPPSSGKPRTCQFYNTYLLYKNGVNAGQYCAMYSEAWSTTYATNTGYYYGSDHYTIGFSYTFTNSTSAGTPAIPCAVASATSVIQSSSLQGFCTSLLGSVPVSTTTLISTPVVTLSTTVINTATVTGTPAAVKRHQDLDRRALTTPVALTKFAASVISSACSIEVLPYTNTLVSTTTTVAPTSTNVVTFTTVTTASATPTGPCGQPQNLVVNGGWEDGENGWALSDQGQAITSWSVVSNAQSAHAGSSFLEVTIDVDGNGGYVNEGVFIEQYLSTCPGTEYTLTAYIANNYDGLNFAFFFDGYFYDYSTVQVSGTNYIKYTITATATDSNARFQIYYAVSSNQGGTAVVYLDSISVVATIS</sequence>
<dbReference type="PANTHER" id="PTHR36578:SF2">
    <property type="entry name" value="PA14 DOMAIN-CONTAINING PROTEIN"/>
    <property type="match status" value="1"/>
</dbReference>
<dbReference type="Gene3D" id="2.60.120.260">
    <property type="entry name" value="Galactose-binding domain-like"/>
    <property type="match status" value="1"/>
</dbReference>
<accession>A0A3D8QLB1</accession>
<dbReference type="OrthoDB" id="271448at2759"/>
<keyword evidence="1" id="KW-0732">Signal</keyword>
<comment type="caution">
    <text evidence="2">The sequence shown here is derived from an EMBL/GenBank/DDBJ whole genome shotgun (WGS) entry which is preliminary data.</text>
</comment>
<evidence type="ECO:0008006" key="4">
    <source>
        <dbReference type="Google" id="ProtNLM"/>
    </source>
</evidence>
<dbReference type="STRING" id="1849047.A0A3D8QLB1"/>
<gene>
    <name evidence="2" type="ORF">BP6252_11883</name>
</gene>
<evidence type="ECO:0000313" key="3">
    <source>
        <dbReference type="Proteomes" id="UP000256645"/>
    </source>
</evidence>
<dbReference type="EMBL" id="PDLM01000014">
    <property type="protein sequence ID" value="RDW62450.1"/>
    <property type="molecule type" value="Genomic_DNA"/>
</dbReference>
<feature type="signal peptide" evidence="1">
    <location>
        <begin position="1"/>
        <end position="16"/>
    </location>
</feature>
<dbReference type="AlphaFoldDB" id="A0A3D8QLB1"/>
<evidence type="ECO:0000313" key="2">
    <source>
        <dbReference type="EMBL" id="RDW62450.1"/>
    </source>
</evidence>
<keyword evidence="3" id="KW-1185">Reference proteome</keyword>
<dbReference type="Proteomes" id="UP000256645">
    <property type="component" value="Unassembled WGS sequence"/>
</dbReference>